<evidence type="ECO:0000256" key="2">
    <source>
        <dbReference type="SAM" id="MobiDB-lite"/>
    </source>
</evidence>
<accession>A0A2R6RS55</accession>
<feature type="coiled-coil region" evidence="1">
    <location>
        <begin position="307"/>
        <end position="605"/>
    </location>
</feature>
<comment type="caution">
    <text evidence="4">The sequence shown here is derived from an EMBL/GenBank/DDBJ whole genome shotgun (WGS) entry which is preliminary data.</text>
</comment>
<reference evidence="4 5" key="1">
    <citation type="submission" date="2017-07" db="EMBL/GenBank/DDBJ databases">
        <title>An improved, manually edited Actinidia chinensis var. chinensis (kiwifruit) genome highlights the challenges associated with draft genomes and gene prediction in plants.</title>
        <authorList>
            <person name="Pilkington S."/>
            <person name="Crowhurst R."/>
            <person name="Hilario E."/>
            <person name="Nardozza S."/>
            <person name="Fraser L."/>
            <person name="Peng Y."/>
            <person name="Gunaseelan K."/>
            <person name="Simpson R."/>
            <person name="Tahir J."/>
            <person name="Deroles S."/>
            <person name="Templeton K."/>
            <person name="Luo Z."/>
            <person name="Davy M."/>
            <person name="Cheng C."/>
            <person name="Mcneilage M."/>
            <person name="Scaglione D."/>
            <person name="Liu Y."/>
            <person name="Zhang Q."/>
            <person name="Datson P."/>
            <person name="De Silva N."/>
            <person name="Gardiner S."/>
            <person name="Bassett H."/>
            <person name="Chagne D."/>
            <person name="Mccallum J."/>
            <person name="Dzierzon H."/>
            <person name="Deng C."/>
            <person name="Wang Y.-Y."/>
            <person name="Barron N."/>
            <person name="Manako K."/>
            <person name="Bowen J."/>
            <person name="Foster T."/>
            <person name="Erridge Z."/>
            <person name="Tiffin H."/>
            <person name="Waite C."/>
            <person name="Davies K."/>
            <person name="Grierson E."/>
            <person name="Laing W."/>
            <person name="Kirk R."/>
            <person name="Chen X."/>
            <person name="Wood M."/>
            <person name="Montefiori M."/>
            <person name="Brummell D."/>
            <person name="Schwinn K."/>
            <person name="Catanach A."/>
            <person name="Fullerton C."/>
            <person name="Li D."/>
            <person name="Meiyalaghan S."/>
            <person name="Nieuwenhuizen N."/>
            <person name="Read N."/>
            <person name="Prakash R."/>
            <person name="Hunter D."/>
            <person name="Zhang H."/>
            <person name="Mckenzie M."/>
            <person name="Knabel M."/>
            <person name="Harris A."/>
            <person name="Allan A."/>
            <person name="Chen A."/>
            <person name="Janssen B."/>
            <person name="Plunkett B."/>
            <person name="Dwamena C."/>
            <person name="Voogd C."/>
            <person name="Leif D."/>
            <person name="Lafferty D."/>
            <person name="Souleyre E."/>
            <person name="Varkonyi-Gasic E."/>
            <person name="Gambi F."/>
            <person name="Hanley J."/>
            <person name="Yao J.-L."/>
            <person name="Cheung J."/>
            <person name="David K."/>
            <person name="Warren B."/>
            <person name="Marsh K."/>
            <person name="Snowden K."/>
            <person name="Lin-Wang K."/>
            <person name="Brian L."/>
            <person name="Martinez-Sanchez M."/>
            <person name="Wang M."/>
            <person name="Ileperuma N."/>
            <person name="Macnee N."/>
            <person name="Campin R."/>
            <person name="Mcatee P."/>
            <person name="Drummond R."/>
            <person name="Espley R."/>
            <person name="Ireland H."/>
            <person name="Wu R."/>
            <person name="Atkinson R."/>
            <person name="Karunairetnam S."/>
            <person name="Bulley S."/>
            <person name="Chunkath S."/>
            <person name="Hanley Z."/>
            <person name="Storey R."/>
            <person name="Thrimawithana A."/>
            <person name="Thomson S."/>
            <person name="David C."/>
            <person name="Testolin R."/>
        </authorList>
    </citation>
    <scope>NUCLEOTIDE SEQUENCE [LARGE SCALE GENOMIC DNA]</scope>
    <source>
        <strain evidence="5">cv. Red5</strain>
        <tissue evidence="4">Young leaf</tissue>
    </source>
</reference>
<feature type="coiled-coil region" evidence="1">
    <location>
        <begin position="730"/>
        <end position="855"/>
    </location>
</feature>
<feature type="domain" description="C2 NT-type" evidence="3">
    <location>
        <begin position="7"/>
        <end position="142"/>
    </location>
</feature>
<feature type="compositionally biased region" description="Polar residues" evidence="2">
    <location>
        <begin position="265"/>
        <end position="296"/>
    </location>
</feature>
<name>A0A2R6RS55_ACTCC</name>
<feature type="compositionally biased region" description="Basic and acidic residues" evidence="2">
    <location>
        <begin position="1391"/>
        <end position="1403"/>
    </location>
</feature>
<dbReference type="Gramene" id="PSS32862">
    <property type="protein sequence ID" value="PSS32862"/>
    <property type="gene ID" value="CEY00_Acc03159"/>
</dbReference>
<feature type="compositionally biased region" description="Basic and acidic residues" evidence="2">
    <location>
        <begin position="148"/>
        <end position="171"/>
    </location>
</feature>
<dbReference type="STRING" id="1590841.A0A2R6RS55"/>
<feature type="compositionally biased region" description="Basic and acidic residues" evidence="2">
    <location>
        <begin position="233"/>
        <end position="246"/>
    </location>
</feature>
<dbReference type="EMBL" id="NKQK01000003">
    <property type="protein sequence ID" value="PSS32862.1"/>
    <property type="molecule type" value="Genomic_DNA"/>
</dbReference>
<feature type="coiled-coil region" evidence="1">
    <location>
        <begin position="891"/>
        <end position="925"/>
    </location>
</feature>
<evidence type="ECO:0000313" key="4">
    <source>
        <dbReference type="EMBL" id="PSS32862.1"/>
    </source>
</evidence>
<dbReference type="InterPro" id="IPR019448">
    <property type="entry name" value="NT-C2"/>
</dbReference>
<feature type="coiled-coil region" evidence="1">
    <location>
        <begin position="1414"/>
        <end position="1496"/>
    </location>
</feature>
<organism evidence="4 5">
    <name type="scientific">Actinidia chinensis var. chinensis</name>
    <name type="common">Chinese soft-hair kiwi</name>
    <dbReference type="NCBI Taxonomy" id="1590841"/>
    <lineage>
        <taxon>Eukaryota</taxon>
        <taxon>Viridiplantae</taxon>
        <taxon>Streptophyta</taxon>
        <taxon>Embryophyta</taxon>
        <taxon>Tracheophyta</taxon>
        <taxon>Spermatophyta</taxon>
        <taxon>Magnoliopsida</taxon>
        <taxon>eudicotyledons</taxon>
        <taxon>Gunneridae</taxon>
        <taxon>Pentapetalae</taxon>
        <taxon>asterids</taxon>
        <taxon>Ericales</taxon>
        <taxon>Actinidiaceae</taxon>
        <taxon>Actinidia</taxon>
    </lineage>
</organism>
<gene>
    <name evidence="4" type="ORF">CEY00_Acc03159</name>
</gene>
<dbReference type="Pfam" id="PF10358">
    <property type="entry name" value="NT-C2"/>
    <property type="match status" value="1"/>
</dbReference>
<reference evidence="5" key="2">
    <citation type="journal article" date="2018" name="BMC Genomics">
        <title>A manually annotated Actinidia chinensis var. chinensis (kiwifruit) genome highlights the challenges associated with draft genomes and gene prediction in plants.</title>
        <authorList>
            <person name="Pilkington S.M."/>
            <person name="Crowhurst R."/>
            <person name="Hilario E."/>
            <person name="Nardozza S."/>
            <person name="Fraser L."/>
            <person name="Peng Y."/>
            <person name="Gunaseelan K."/>
            <person name="Simpson R."/>
            <person name="Tahir J."/>
            <person name="Deroles S.C."/>
            <person name="Templeton K."/>
            <person name="Luo Z."/>
            <person name="Davy M."/>
            <person name="Cheng C."/>
            <person name="McNeilage M."/>
            <person name="Scaglione D."/>
            <person name="Liu Y."/>
            <person name="Zhang Q."/>
            <person name="Datson P."/>
            <person name="De Silva N."/>
            <person name="Gardiner S.E."/>
            <person name="Bassett H."/>
            <person name="Chagne D."/>
            <person name="McCallum J."/>
            <person name="Dzierzon H."/>
            <person name="Deng C."/>
            <person name="Wang Y.Y."/>
            <person name="Barron L."/>
            <person name="Manako K."/>
            <person name="Bowen J."/>
            <person name="Foster T.M."/>
            <person name="Erridge Z.A."/>
            <person name="Tiffin H."/>
            <person name="Waite C.N."/>
            <person name="Davies K.M."/>
            <person name="Grierson E.P."/>
            <person name="Laing W.A."/>
            <person name="Kirk R."/>
            <person name="Chen X."/>
            <person name="Wood M."/>
            <person name="Montefiori M."/>
            <person name="Brummell D.A."/>
            <person name="Schwinn K.E."/>
            <person name="Catanach A."/>
            <person name="Fullerton C."/>
            <person name="Li D."/>
            <person name="Meiyalaghan S."/>
            <person name="Nieuwenhuizen N."/>
            <person name="Read N."/>
            <person name="Prakash R."/>
            <person name="Hunter D."/>
            <person name="Zhang H."/>
            <person name="McKenzie M."/>
            <person name="Knabel M."/>
            <person name="Harris A."/>
            <person name="Allan A.C."/>
            <person name="Gleave A."/>
            <person name="Chen A."/>
            <person name="Janssen B.J."/>
            <person name="Plunkett B."/>
            <person name="Ampomah-Dwamena C."/>
            <person name="Voogd C."/>
            <person name="Leif D."/>
            <person name="Lafferty D."/>
            <person name="Souleyre E.J.F."/>
            <person name="Varkonyi-Gasic E."/>
            <person name="Gambi F."/>
            <person name="Hanley J."/>
            <person name="Yao J.L."/>
            <person name="Cheung J."/>
            <person name="David K.M."/>
            <person name="Warren B."/>
            <person name="Marsh K."/>
            <person name="Snowden K.C."/>
            <person name="Lin-Wang K."/>
            <person name="Brian L."/>
            <person name="Martinez-Sanchez M."/>
            <person name="Wang M."/>
            <person name="Ileperuma N."/>
            <person name="Macnee N."/>
            <person name="Campin R."/>
            <person name="McAtee P."/>
            <person name="Drummond R.S.M."/>
            <person name="Espley R.V."/>
            <person name="Ireland H.S."/>
            <person name="Wu R."/>
            <person name="Atkinson R.G."/>
            <person name="Karunairetnam S."/>
            <person name="Bulley S."/>
            <person name="Chunkath S."/>
            <person name="Hanley Z."/>
            <person name="Storey R."/>
            <person name="Thrimawithana A.H."/>
            <person name="Thomson S."/>
            <person name="David C."/>
            <person name="Testolin R."/>
            <person name="Huang H."/>
            <person name="Hellens R.P."/>
            <person name="Schaffer R.J."/>
        </authorList>
    </citation>
    <scope>NUCLEOTIDE SEQUENCE [LARGE SCALE GENOMIC DNA]</scope>
    <source>
        <strain evidence="5">cv. Red5</strain>
    </source>
</reference>
<dbReference type="OMA" id="MADHERL"/>
<dbReference type="InParanoid" id="A0A2R6RS55"/>
<evidence type="ECO:0000256" key="1">
    <source>
        <dbReference type="SAM" id="Coils"/>
    </source>
</evidence>
<feature type="coiled-coil region" evidence="1">
    <location>
        <begin position="635"/>
        <end position="662"/>
    </location>
</feature>
<feature type="compositionally biased region" description="Low complexity" evidence="2">
    <location>
        <begin position="248"/>
        <end position="258"/>
    </location>
</feature>
<evidence type="ECO:0000259" key="3">
    <source>
        <dbReference type="PROSITE" id="PS51840"/>
    </source>
</evidence>
<keyword evidence="1" id="KW-0175">Coiled coil</keyword>
<sequence>MFRSHRQNRTSKSGEKIDFKFSNFQAIQVPKGWDKLFVSVISVETGKTITKLSKAPVRNGNCQWAETLSESIWISQDDSIKALEECLFKFVVSMGSARSGILGEATVNMASYMSSKASVPVFLPLKKCNFGTILQVRIHCLTPRATLRDEEPKDSSPHVEEQNADHYEMESKSNGSDDSFSRNDGSPKSKDLGSTSHPGELQSRETSFSASGSHHSFDSAEGPIGRGTFSPRNDLDGEKYNLEGRQDSISSLNSSPHSNYPAENPSRSNQSSFNSRLAGSGNHSRNHFQESANGSPRVVASSSLINVGSSKTLLEAAEDTIEELRAEAKMWERNARKLMLDLEILRIEFSDRSKKQTDLDMELSAACTERDSLKKEVEQLKLMFEELMLKQTAREDSTFQSEGAIHIRKELESEIKFQQESNASLALQLKRSQESNIELVTVLQELEETIEKQKSEIENLSAVQLKFSYMEIAIKEKLEENRSLLLQLQQLQESEKKWQVDLQLLEQALEDKRNDTEKDCSHNDQTLMEIETEYKCKLSSKEKEIASLEVKLSEALINGQTDELVSTYRSKVDLIREIEALKEKLQELESDCSELTNENLELVLKLKDSKNSCTSFDGSSSALPDKSFAVSDSEVSELKSEIQVLREELKRTEIEKDHLASLELSKVLPDLVKQLQMYFYHVKKPWYNISSHVNEDFDSDLVSLVNFKNTDTTTVDGWADSILDWIVWLNNLLEARIVQCEEVLKQGELEIQERNDDFAESQKKLEEYVLKENKLSRSIRELENLNIDLEANLTGLEKELDEKRSAIEKFETDLFLKEEEIGCLRQCKGELEARISGLEKEKFQLKENMEILLRESTITSKCLDDLRNELTVLSSSADSHISANKIFERNCSELESLKHELELHLLDMEKENTELSDHISHLEAQLKQTMGEKESCLLEIENSKCFASSLQDEIIRFGIETEKLKLDLEQKLQNMQNQMSEVQEECENLQLANQKLQESAKSLVEECSTLQKENGLLRKQKLELEEHCTHLETELGESQKISSDYSKRAEALEANLSEILEAFCLKEKSMTSEIDALLQENRNQKEKLVLVENLLNQAYSEKTTEVANLQREIEQLTKQIYEKERIASEAVHEVSSLLVSKAELESALQEVQSKVKLTESDLDTVRTESELKVQGLLVELSVFRQNHELVAADHEKTLKKLRSYRKIEDKLKTGLNDLELKLTVSEYERQQLIDETANLKVQLLKVTCLQDEILALKNELNASKFEKEKLKASLQSVSGDCEELMAEKTAFLQKISSLETAISEFKECKREKVTLEEKLLRVESDMSARETLCSQDTELKNELSRITSQFQLKIQQLEEEKGECLKKSQALEEHLKSIEEQKKVRSHSRSKKGDKYDFHDESPRASGVGHIEKVKLLENELALALEANNKYKIQLQRLSSEGRNNHSATLRKTTADGEVVAKERYERTKSSLETELRDLRERYSQMSLRYAEVEAEREDLVMHLKASKNGKKWFS</sequence>
<feature type="coiled-coil region" evidence="1">
    <location>
        <begin position="958"/>
        <end position="1013"/>
    </location>
</feature>
<proteinExistence type="predicted"/>
<dbReference type="PANTHER" id="PTHR47270:SF3">
    <property type="entry name" value="HYPOTETICAL PROTEIN"/>
    <property type="match status" value="1"/>
</dbReference>
<feature type="coiled-coil region" evidence="1">
    <location>
        <begin position="1067"/>
        <end position="1168"/>
    </location>
</feature>
<dbReference type="OrthoDB" id="658575at2759"/>
<dbReference type="PROSITE" id="PS51840">
    <property type="entry name" value="C2_NT"/>
    <property type="match status" value="1"/>
</dbReference>
<protein>
    <submittedName>
        <fullName evidence="4">Myosin-4 like</fullName>
    </submittedName>
</protein>
<feature type="region of interest" description="Disordered" evidence="2">
    <location>
        <begin position="1377"/>
        <end position="1404"/>
    </location>
</feature>
<feature type="compositionally biased region" description="Polar residues" evidence="2">
    <location>
        <begin position="204"/>
        <end position="214"/>
    </location>
</feature>
<feature type="compositionally biased region" description="Basic and acidic residues" evidence="2">
    <location>
        <begin position="179"/>
        <end position="191"/>
    </location>
</feature>
<feature type="coiled-coil region" evidence="1">
    <location>
        <begin position="1215"/>
        <end position="1374"/>
    </location>
</feature>
<dbReference type="PANTHER" id="PTHR47270">
    <property type="entry name" value="PROTEIN MLP1-LIKE"/>
    <property type="match status" value="1"/>
</dbReference>
<evidence type="ECO:0000313" key="5">
    <source>
        <dbReference type="Proteomes" id="UP000241394"/>
    </source>
</evidence>
<feature type="region of interest" description="Disordered" evidence="2">
    <location>
        <begin position="148"/>
        <end position="296"/>
    </location>
</feature>
<keyword evidence="5" id="KW-1185">Reference proteome</keyword>
<dbReference type="Proteomes" id="UP000241394">
    <property type="component" value="Chromosome LG3"/>
</dbReference>